<dbReference type="GO" id="GO:0019287">
    <property type="term" value="P:isopentenyl diphosphate biosynthetic process, mevalonate pathway"/>
    <property type="evidence" value="ECO:0007669"/>
    <property type="project" value="UniProtKB-UniRule"/>
</dbReference>
<dbReference type="GO" id="GO:0005829">
    <property type="term" value="C:cytosol"/>
    <property type="evidence" value="ECO:0007669"/>
    <property type="project" value="TreeGrafter"/>
</dbReference>
<evidence type="ECO:0000256" key="4">
    <source>
        <dbReference type="ARBA" id="ARBA00022741"/>
    </source>
</evidence>
<dbReference type="GeneID" id="36838303"/>
<dbReference type="Pfam" id="PF00288">
    <property type="entry name" value="GHMP_kinases_N"/>
    <property type="match status" value="1"/>
</dbReference>
<dbReference type="GO" id="GO:0004496">
    <property type="term" value="F:mevalonate kinase activity"/>
    <property type="evidence" value="ECO:0007669"/>
    <property type="project" value="UniProtKB-UniRule"/>
</dbReference>
<dbReference type="InterPro" id="IPR036554">
    <property type="entry name" value="GHMP_kinase_C_sf"/>
</dbReference>
<keyword evidence="3 11" id="KW-0808">Transferase</keyword>
<comment type="cofactor">
    <cofactor evidence="11">
        <name>Mg(2+)</name>
        <dbReference type="ChEBI" id="CHEBI:18420"/>
    </cofactor>
</comment>
<evidence type="ECO:0000259" key="12">
    <source>
        <dbReference type="Pfam" id="PF00288"/>
    </source>
</evidence>
<keyword evidence="8 11" id="KW-0443">Lipid metabolism</keyword>
<keyword evidence="4 11" id="KW-0547">Nucleotide-binding</keyword>
<dbReference type="SUPFAM" id="SSF54211">
    <property type="entry name" value="Ribosomal protein S5 domain 2-like"/>
    <property type="match status" value="1"/>
</dbReference>
<feature type="active site" description="Proton acceptor" evidence="11">
    <location>
        <position position="154"/>
    </location>
</feature>
<evidence type="ECO:0000256" key="11">
    <source>
        <dbReference type="HAMAP-Rule" id="MF_00217"/>
    </source>
</evidence>
<evidence type="ECO:0000256" key="6">
    <source>
        <dbReference type="ARBA" id="ARBA00022840"/>
    </source>
</evidence>
<dbReference type="PANTHER" id="PTHR43290:SF2">
    <property type="entry name" value="MEVALONATE KINASE"/>
    <property type="match status" value="1"/>
</dbReference>
<keyword evidence="1 11" id="KW-0963">Cytoplasm</keyword>
<feature type="domain" description="GHMP kinase C-terminal" evidence="13">
    <location>
        <begin position="226"/>
        <end position="293"/>
    </location>
</feature>
<keyword evidence="15" id="KW-1185">Reference proteome</keyword>
<dbReference type="GO" id="GO:0005524">
    <property type="term" value="F:ATP binding"/>
    <property type="evidence" value="ECO:0007669"/>
    <property type="project" value="UniProtKB-UniRule"/>
</dbReference>
<evidence type="ECO:0000256" key="2">
    <source>
        <dbReference type="ARBA" id="ARBA00022516"/>
    </source>
</evidence>
<organism evidence="14 15">
    <name type="scientific">Acidianus sulfidivorans JP7</name>
    <dbReference type="NCBI Taxonomy" id="619593"/>
    <lineage>
        <taxon>Archaea</taxon>
        <taxon>Thermoproteota</taxon>
        <taxon>Thermoprotei</taxon>
        <taxon>Sulfolobales</taxon>
        <taxon>Sulfolobaceae</taxon>
        <taxon>Acidianus</taxon>
    </lineage>
</organism>
<dbReference type="PANTHER" id="PTHR43290">
    <property type="entry name" value="MEVALONATE KINASE"/>
    <property type="match status" value="1"/>
</dbReference>
<dbReference type="Pfam" id="PF08544">
    <property type="entry name" value="GHMP_kinases_C"/>
    <property type="match status" value="1"/>
</dbReference>
<keyword evidence="9 11" id="KW-0414">Isoprene biosynthesis</keyword>
<protein>
    <recommendedName>
        <fullName evidence="11">Mevalonate kinase</fullName>
        <shortName evidence="11">MK</shortName>
        <shortName evidence="11">MVK</shortName>
        <ecNumber evidence="11">2.7.1.36</ecNumber>
    </recommendedName>
</protein>
<comment type="catalytic activity">
    <reaction evidence="11">
        <text>(R)-mevalonate + ATP = (R)-5-phosphomevalonate + ADP + H(+)</text>
        <dbReference type="Rhea" id="RHEA:17065"/>
        <dbReference type="ChEBI" id="CHEBI:15378"/>
        <dbReference type="ChEBI" id="CHEBI:30616"/>
        <dbReference type="ChEBI" id="CHEBI:36464"/>
        <dbReference type="ChEBI" id="CHEBI:58146"/>
        <dbReference type="ChEBI" id="CHEBI:456216"/>
        <dbReference type="EC" id="2.7.1.36"/>
    </reaction>
</comment>
<dbReference type="SUPFAM" id="SSF55060">
    <property type="entry name" value="GHMP Kinase, C-terminal domain"/>
    <property type="match status" value="1"/>
</dbReference>
<keyword evidence="7 11" id="KW-0460">Magnesium</keyword>
<dbReference type="InterPro" id="IPR006204">
    <property type="entry name" value="GHMP_kinase_N_dom"/>
</dbReference>
<dbReference type="UniPathway" id="UPA00057">
    <property type="reaction ID" value="UER00098"/>
</dbReference>
<dbReference type="RefSeq" id="WP_110380730.1">
    <property type="nucleotide sequence ID" value="NZ_CP029288.2"/>
</dbReference>
<evidence type="ECO:0000256" key="8">
    <source>
        <dbReference type="ARBA" id="ARBA00023098"/>
    </source>
</evidence>
<evidence type="ECO:0000256" key="9">
    <source>
        <dbReference type="ARBA" id="ARBA00023229"/>
    </source>
</evidence>
<dbReference type="InterPro" id="IPR020568">
    <property type="entry name" value="Ribosomal_Su5_D2-typ_SF"/>
</dbReference>
<dbReference type="Gene3D" id="3.30.230.10">
    <property type="match status" value="1"/>
</dbReference>
<comment type="subunit">
    <text evidence="11">Homodimer.</text>
</comment>
<evidence type="ECO:0000313" key="14">
    <source>
        <dbReference type="EMBL" id="AWR97840.1"/>
    </source>
</evidence>
<evidence type="ECO:0000256" key="1">
    <source>
        <dbReference type="ARBA" id="ARBA00022490"/>
    </source>
</evidence>
<comment type="subcellular location">
    <subcellularLocation>
        <location evidence="11">Cytoplasm</location>
    </subcellularLocation>
</comment>
<dbReference type="EMBL" id="CP029288">
    <property type="protein sequence ID" value="AWR97840.1"/>
    <property type="molecule type" value="Genomic_DNA"/>
</dbReference>
<dbReference type="EC" id="2.7.1.36" evidence="11"/>
<dbReference type="GO" id="GO:0000287">
    <property type="term" value="F:magnesium ion binding"/>
    <property type="evidence" value="ECO:0007669"/>
    <property type="project" value="UniProtKB-UniRule"/>
</dbReference>
<evidence type="ECO:0000256" key="10">
    <source>
        <dbReference type="ARBA" id="ARBA00029438"/>
    </source>
</evidence>
<accession>A0A2U9IP78</accession>
<dbReference type="HAMAP" id="MF_00217">
    <property type="entry name" value="Mevalonate_kinase"/>
    <property type="match status" value="1"/>
</dbReference>
<evidence type="ECO:0000256" key="5">
    <source>
        <dbReference type="ARBA" id="ARBA00022777"/>
    </source>
</evidence>
<dbReference type="KEGG" id="asul:DFR86_10000"/>
<dbReference type="InterPro" id="IPR006205">
    <property type="entry name" value="Mev_gal_kin"/>
</dbReference>
<comment type="caution">
    <text evidence="11">Lacks conserved residue(s) required for the propagation of feature annotation.</text>
</comment>
<keyword evidence="2 11" id="KW-0444">Lipid biosynthesis</keyword>
<dbReference type="OrthoDB" id="19001at2157"/>
<gene>
    <name evidence="11 14" type="primary">mvk</name>
    <name evidence="14" type="ORF">DFR86_10000</name>
</gene>
<dbReference type="AlphaFoldDB" id="A0A2U9IP78"/>
<comment type="function">
    <text evidence="11">Catalyzes the phosphorylation of (R)-mevalonate (MVA) to (R)-mevalonate 5-phosphate (MVAP). Functions in the mevalonate (MVA) pathway leading to isopentenyl diphosphate (IPP), a key precursor for the biosynthesis of isoprenoid compounds such as archaeal membrane lipids.</text>
</comment>
<name>A0A2U9IP78_9CREN</name>
<dbReference type="PRINTS" id="PR00959">
    <property type="entry name" value="MEVGALKINASE"/>
</dbReference>
<dbReference type="InterPro" id="IPR022937">
    <property type="entry name" value="Mevalonate_kinase_arc"/>
</dbReference>
<dbReference type="InterPro" id="IPR014721">
    <property type="entry name" value="Ribsml_uS5_D2-typ_fold_subgr"/>
</dbReference>
<evidence type="ECO:0000256" key="3">
    <source>
        <dbReference type="ARBA" id="ARBA00022679"/>
    </source>
</evidence>
<evidence type="ECO:0000313" key="15">
    <source>
        <dbReference type="Proteomes" id="UP000248410"/>
    </source>
</evidence>
<evidence type="ECO:0000256" key="7">
    <source>
        <dbReference type="ARBA" id="ARBA00022842"/>
    </source>
</evidence>
<dbReference type="Gene3D" id="3.30.70.890">
    <property type="entry name" value="GHMP kinase, C-terminal domain"/>
    <property type="match status" value="1"/>
</dbReference>
<proteinExistence type="inferred from homology"/>
<comment type="pathway">
    <text evidence="10 11">Isoprenoid biosynthesis; isopentenyl diphosphate biosynthesis via mevalonate pathway; isopentenyl diphosphate from (R)-mevalonate: step 1/3.</text>
</comment>
<comment type="similarity">
    <text evidence="11">Belongs to the GHMP kinase family. Mevalonate kinase subfamily.</text>
</comment>
<sequence>MIEVKIPLKITLFGEHAVVYGEPAIAATISEKIRIRIIPNDKMILKSNSLSIKGIKVSLDEMKLESEETGKILSYIISAINYFKEEVGKQKNAIIEIESPVEPSVGLGTSAAVVVGTVAGYSRFLGYQLQKEEIAKISYNIEKSVQGGLGSRMDTYTTALGGIIYFPSKEGYEKIENKKLNITIGYIRRIATTAEILKRVKSLKEKDEDLFNQLISSIGKIVQKAKKAIIEEDEEELGELMYVNHGLLMALGVTLPPIDNLVSTAKTLGILGCKISGGGGGGSIICTKDERAEILLSTIGAKIINSNITEEGVTITEIN</sequence>
<dbReference type="NCBIfam" id="TIGR00549">
    <property type="entry name" value="mevalon_kin"/>
    <property type="match status" value="1"/>
</dbReference>
<keyword evidence="5 11" id="KW-0418">Kinase</keyword>
<reference evidence="14 15" key="1">
    <citation type="submission" date="2018-05" db="EMBL/GenBank/DDBJ databases">
        <title>Complete Genome Sequences of Extremely Thermoacidophilic, Metal-Mobilizing Type-Strain Members of the Archaeal Family Sulfolobaceae: Acidianus brierleyi DSM-1651T, Acidianus sulfidivorans DSM-18786T, Metallosphaera hakonensis DSM-7519T, and Metallosphaera prunae DSM-10039T.</title>
        <authorList>
            <person name="Counts J.A."/>
            <person name="Kelly R.M."/>
        </authorList>
    </citation>
    <scope>NUCLEOTIDE SEQUENCE [LARGE SCALE GENOMIC DNA]</scope>
    <source>
        <strain evidence="14 15">JP7</strain>
    </source>
</reference>
<keyword evidence="6 11" id="KW-0067">ATP-binding</keyword>
<dbReference type="Proteomes" id="UP000248410">
    <property type="component" value="Chromosome"/>
</dbReference>
<feature type="domain" description="GHMP kinase N-terminal" evidence="12">
    <location>
        <begin position="75"/>
        <end position="162"/>
    </location>
</feature>
<dbReference type="InterPro" id="IPR013750">
    <property type="entry name" value="GHMP_kinase_C_dom"/>
</dbReference>
<evidence type="ECO:0000259" key="13">
    <source>
        <dbReference type="Pfam" id="PF08544"/>
    </source>
</evidence>